<dbReference type="PANTHER" id="PTHR23419">
    <property type="entry name" value="DIVALENT CATION TOLERANCE CUTA-RELATED"/>
    <property type="match status" value="1"/>
</dbReference>
<evidence type="ECO:0000313" key="3">
    <source>
        <dbReference type="Proteomes" id="UP000557392"/>
    </source>
</evidence>
<dbReference type="GO" id="GO:0010038">
    <property type="term" value="P:response to metal ion"/>
    <property type="evidence" value="ECO:0007669"/>
    <property type="project" value="InterPro"/>
</dbReference>
<keyword evidence="3" id="KW-1185">Reference proteome</keyword>
<accession>A0A7W6JU72</accession>
<organism evidence="2 3">
    <name type="scientific">Sphingomonas kyeonggiensis</name>
    <dbReference type="NCBI Taxonomy" id="1268553"/>
    <lineage>
        <taxon>Bacteria</taxon>
        <taxon>Pseudomonadati</taxon>
        <taxon>Pseudomonadota</taxon>
        <taxon>Alphaproteobacteria</taxon>
        <taxon>Sphingomonadales</taxon>
        <taxon>Sphingomonadaceae</taxon>
        <taxon>Sphingomonas</taxon>
    </lineage>
</organism>
<sequence length="104" mass="11647">MSELALFYVTFATRADAERVAETVLAERLAACANILAPCTSLYLWHGELERAEEVPVLFKTRPMLATRLRERIAVLHPYDLPVIESWTATAGADVTAWVEAETR</sequence>
<dbReference type="GO" id="GO:0005507">
    <property type="term" value="F:copper ion binding"/>
    <property type="evidence" value="ECO:0007669"/>
    <property type="project" value="TreeGrafter"/>
</dbReference>
<dbReference type="Proteomes" id="UP000557392">
    <property type="component" value="Unassembled WGS sequence"/>
</dbReference>
<dbReference type="InterPro" id="IPR015867">
    <property type="entry name" value="N-reg_PII/ATP_PRibTrfase_C"/>
</dbReference>
<dbReference type="SUPFAM" id="SSF54913">
    <property type="entry name" value="GlnB-like"/>
    <property type="match status" value="1"/>
</dbReference>
<comment type="caution">
    <text evidence="2">The sequence shown here is derived from an EMBL/GenBank/DDBJ whole genome shotgun (WGS) entry which is preliminary data.</text>
</comment>
<protein>
    <submittedName>
        <fullName evidence="2">Periplasmic divalent cation tolerance protein</fullName>
    </submittedName>
</protein>
<reference evidence="2 3" key="1">
    <citation type="submission" date="2020-08" db="EMBL/GenBank/DDBJ databases">
        <title>Genomic Encyclopedia of Type Strains, Phase IV (KMG-IV): sequencing the most valuable type-strain genomes for metagenomic binning, comparative biology and taxonomic classification.</title>
        <authorList>
            <person name="Goeker M."/>
        </authorList>
    </citation>
    <scope>NUCLEOTIDE SEQUENCE [LARGE SCALE GENOMIC DNA]</scope>
    <source>
        <strain evidence="2 3">DSM 101806</strain>
    </source>
</reference>
<dbReference type="Gene3D" id="3.30.70.120">
    <property type="match status" value="1"/>
</dbReference>
<name>A0A7W6JU72_9SPHN</name>
<dbReference type="InterPro" id="IPR004323">
    <property type="entry name" value="Ion_tolerance_CutA"/>
</dbReference>
<dbReference type="InterPro" id="IPR011322">
    <property type="entry name" value="N-reg_PII-like_a/b"/>
</dbReference>
<evidence type="ECO:0000313" key="2">
    <source>
        <dbReference type="EMBL" id="MBB4098597.1"/>
    </source>
</evidence>
<dbReference type="Pfam" id="PF03091">
    <property type="entry name" value="CutA1"/>
    <property type="match status" value="1"/>
</dbReference>
<gene>
    <name evidence="2" type="ORF">GGR46_002161</name>
</gene>
<evidence type="ECO:0000256" key="1">
    <source>
        <dbReference type="ARBA" id="ARBA00010169"/>
    </source>
</evidence>
<proteinExistence type="inferred from homology"/>
<dbReference type="PANTHER" id="PTHR23419:SF8">
    <property type="entry name" value="FI09726P"/>
    <property type="match status" value="1"/>
</dbReference>
<dbReference type="EMBL" id="JACIEH010000002">
    <property type="protein sequence ID" value="MBB4098597.1"/>
    <property type="molecule type" value="Genomic_DNA"/>
</dbReference>
<dbReference type="AlphaFoldDB" id="A0A7W6JU72"/>
<dbReference type="RefSeq" id="WP_183997520.1">
    <property type="nucleotide sequence ID" value="NZ_JACIEH010000002.1"/>
</dbReference>
<comment type="similarity">
    <text evidence="1">Belongs to the CutA family.</text>
</comment>